<dbReference type="InterPro" id="IPR018060">
    <property type="entry name" value="HTH_AraC"/>
</dbReference>
<gene>
    <name evidence="5" type="ORF">PUT78_08195</name>
</gene>
<dbReference type="Pfam" id="PF12833">
    <property type="entry name" value="HTH_18"/>
    <property type="match status" value="1"/>
</dbReference>
<dbReference type="Proteomes" id="UP001431784">
    <property type="component" value="Unassembled WGS sequence"/>
</dbReference>
<keyword evidence="2" id="KW-0238">DNA-binding</keyword>
<comment type="caution">
    <text evidence="5">The sequence shown here is derived from an EMBL/GenBank/DDBJ whole genome shotgun (WGS) entry which is preliminary data.</text>
</comment>
<dbReference type="EMBL" id="JAQZSM010000005">
    <property type="protein sequence ID" value="MDD7971078.1"/>
    <property type="molecule type" value="Genomic_DNA"/>
</dbReference>
<organism evidence="5 6">
    <name type="scientific">Roseinatronobacter alkalisoli</name>
    <dbReference type="NCBI Taxonomy" id="3028235"/>
    <lineage>
        <taxon>Bacteria</taxon>
        <taxon>Pseudomonadati</taxon>
        <taxon>Pseudomonadota</taxon>
        <taxon>Alphaproteobacteria</taxon>
        <taxon>Rhodobacterales</taxon>
        <taxon>Paracoccaceae</taxon>
        <taxon>Roseinatronobacter</taxon>
    </lineage>
</organism>
<reference evidence="5" key="1">
    <citation type="submission" date="2023-02" db="EMBL/GenBank/DDBJ databases">
        <title>Description of Roseinatronobacter alkalisoli sp. nov., an alkaliphilic bacerium isolated from soda soil.</title>
        <authorList>
            <person name="Wei W."/>
        </authorList>
    </citation>
    <scope>NUCLEOTIDE SEQUENCE</scope>
    <source>
        <strain evidence="5">HJB301</strain>
    </source>
</reference>
<evidence type="ECO:0000313" key="5">
    <source>
        <dbReference type="EMBL" id="MDD7971078.1"/>
    </source>
</evidence>
<dbReference type="RefSeq" id="WP_274351763.1">
    <property type="nucleotide sequence ID" value="NZ_JAQZSM010000005.1"/>
</dbReference>
<name>A0ABT5T7H8_9RHOB</name>
<dbReference type="SMART" id="SM00342">
    <property type="entry name" value="HTH_ARAC"/>
    <property type="match status" value="1"/>
</dbReference>
<sequence length="298" mass="33879">MKQDQHIWAGSATFEHIEMPENQCFLWRKDNYPWARNVWNFHPEFELHLIRKSSGLCYIGDHIGQFDPGQLTLVGSGLPHDWITLPSDGKHIPERDIVVQFNPETFAGPSQFLIELEELDLLFDKAQFGLEFSPGAAKDASEILEGMGNLSGLDQLVALLSVFSILIKDTSAKTLATSHYLTDFRPGSSLELKRLETALNYLRQNFLQDIKLSDAADAVGMSESAFSRFFKAQTGNTFTQHISSLRLWMAKRLLKETDHPITEICFEAGFSNISNFNRIFLKTTGLRPSDYRKTARRF</sequence>
<dbReference type="SUPFAM" id="SSF46689">
    <property type="entry name" value="Homeodomain-like"/>
    <property type="match status" value="2"/>
</dbReference>
<evidence type="ECO:0000256" key="1">
    <source>
        <dbReference type="ARBA" id="ARBA00023015"/>
    </source>
</evidence>
<evidence type="ECO:0000313" key="6">
    <source>
        <dbReference type="Proteomes" id="UP001431784"/>
    </source>
</evidence>
<accession>A0ABT5T7H8</accession>
<dbReference type="PRINTS" id="PR00032">
    <property type="entry name" value="HTHARAC"/>
</dbReference>
<dbReference type="CDD" id="cd06976">
    <property type="entry name" value="cupin_MtlR-like_N"/>
    <property type="match status" value="1"/>
</dbReference>
<evidence type="ECO:0000256" key="2">
    <source>
        <dbReference type="ARBA" id="ARBA00023125"/>
    </source>
</evidence>
<dbReference type="SUPFAM" id="SSF51182">
    <property type="entry name" value="RmlC-like cupins"/>
    <property type="match status" value="1"/>
</dbReference>
<keyword evidence="1" id="KW-0805">Transcription regulation</keyword>
<protein>
    <submittedName>
        <fullName evidence="5">AraC family transcriptional regulator</fullName>
    </submittedName>
</protein>
<keyword evidence="3" id="KW-0804">Transcription</keyword>
<dbReference type="PANTHER" id="PTHR43280:SF27">
    <property type="entry name" value="TRANSCRIPTIONAL REGULATOR MTLR"/>
    <property type="match status" value="1"/>
</dbReference>
<dbReference type="PROSITE" id="PS01124">
    <property type="entry name" value="HTH_ARAC_FAMILY_2"/>
    <property type="match status" value="1"/>
</dbReference>
<evidence type="ECO:0000256" key="3">
    <source>
        <dbReference type="ARBA" id="ARBA00023163"/>
    </source>
</evidence>
<evidence type="ECO:0000259" key="4">
    <source>
        <dbReference type="PROSITE" id="PS01124"/>
    </source>
</evidence>
<proteinExistence type="predicted"/>
<dbReference type="Gene3D" id="1.10.10.60">
    <property type="entry name" value="Homeodomain-like"/>
    <property type="match status" value="2"/>
</dbReference>
<feature type="domain" description="HTH araC/xylS-type" evidence="4">
    <location>
        <begin position="196"/>
        <end position="294"/>
    </location>
</feature>
<dbReference type="InterPro" id="IPR020449">
    <property type="entry name" value="Tscrpt_reg_AraC-type_HTH"/>
</dbReference>
<dbReference type="InterPro" id="IPR009057">
    <property type="entry name" value="Homeodomain-like_sf"/>
</dbReference>
<dbReference type="InterPro" id="IPR011051">
    <property type="entry name" value="RmlC_Cupin_sf"/>
</dbReference>
<dbReference type="PANTHER" id="PTHR43280">
    <property type="entry name" value="ARAC-FAMILY TRANSCRIPTIONAL REGULATOR"/>
    <property type="match status" value="1"/>
</dbReference>
<keyword evidence="6" id="KW-1185">Reference proteome</keyword>